<reference evidence="1" key="1">
    <citation type="submission" date="2019-04" db="EMBL/GenBank/DDBJ databases">
        <authorList>
            <consortium name="Pathogen Informatics"/>
        </authorList>
    </citation>
    <scope>NUCLEOTIDE SEQUENCE</scope>
    <source>
        <strain evidence="1">NCTC9183</strain>
    </source>
</reference>
<protein>
    <submittedName>
        <fullName evidence="1">Sel1 repeat protein</fullName>
    </submittedName>
</protein>
<dbReference type="AlphaFoldDB" id="A0A4P0XJB0"/>
<evidence type="ECO:0000313" key="1">
    <source>
        <dbReference type="EMBL" id="VTM49530.1"/>
    </source>
</evidence>
<organism evidence="1">
    <name type="scientific">Klebsiella pneumoniae</name>
    <dbReference type="NCBI Taxonomy" id="573"/>
    <lineage>
        <taxon>Bacteria</taxon>
        <taxon>Pseudomonadati</taxon>
        <taxon>Pseudomonadota</taxon>
        <taxon>Gammaproteobacteria</taxon>
        <taxon>Enterobacterales</taxon>
        <taxon>Enterobacteriaceae</taxon>
        <taxon>Klebsiella/Raoultella group</taxon>
        <taxon>Klebsiella</taxon>
        <taxon>Klebsiella pneumoniae complex</taxon>
    </lineage>
</organism>
<dbReference type="Gene3D" id="1.25.40.740">
    <property type="match status" value="1"/>
</dbReference>
<accession>A0A4P0XJB0</accession>
<name>A0A4P0XJB0_KLEPN</name>
<proteinExistence type="predicted"/>
<sequence length="43" mass="4950">MMFQQGEKGFIEPNKQKALHWLNVSCLEGFDTGCEEFDRISKG</sequence>
<dbReference type="Proteomes" id="UP000507695">
    <property type="component" value="Unassembled WGS sequence"/>
</dbReference>
<dbReference type="EMBL" id="CABDVL010000003">
    <property type="protein sequence ID" value="VTM49530.1"/>
    <property type="molecule type" value="Genomic_DNA"/>
</dbReference>
<gene>
    <name evidence="1" type="ORF">NCTC9183_00932</name>
</gene>